<dbReference type="Gene3D" id="3.40.395.10">
    <property type="entry name" value="Adenoviral Proteinase, Chain A"/>
    <property type="match status" value="1"/>
</dbReference>
<evidence type="ECO:0000256" key="1">
    <source>
        <dbReference type="SAM" id="Phobius"/>
    </source>
</evidence>
<keyword evidence="1" id="KW-0812">Transmembrane</keyword>
<evidence type="ECO:0008006" key="4">
    <source>
        <dbReference type="Google" id="ProtNLM"/>
    </source>
</evidence>
<accession>A0A4Y2R5Z1</accession>
<keyword evidence="1" id="KW-0472">Membrane</keyword>
<proteinExistence type="predicted"/>
<feature type="transmembrane region" description="Helical" evidence="1">
    <location>
        <begin position="158"/>
        <end position="180"/>
    </location>
</feature>
<name>A0A4Y2R5Z1_ARAVE</name>
<gene>
    <name evidence="2" type="ORF">AVEN_149017_1</name>
</gene>
<organism evidence="2 3">
    <name type="scientific">Araneus ventricosus</name>
    <name type="common">Orbweaver spider</name>
    <name type="synonym">Epeira ventricosa</name>
    <dbReference type="NCBI Taxonomy" id="182803"/>
    <lineage>
        <taxon>Eukaryota</taxon>
        <taxon>Metazoa</taxon>
        <taxon>Ecdysozoa</taxon>
        <taxon>Arthropoda</taxon>
        <taxon>Chelicerata</taxon>
        <taxon>Arachnida</taxon>
        <taxon>Araneae</taxon>
        <taxon>Araneomorphae</taxon>
        <taxon>Entelegynae</taxon>
        <taxon>Araneoidea</taxon>
        <taxon>Araneidae</taxon>
        <taxon>Araneus</taxon>
    </lineage>
</organism>
<protein>
    <recommendedName>
        <fullName evidence="4">Ubiquitin-like protease family profile domain-containing protein</fullName>
    </recommendedName>
</protein>
<sequence>MITKSDIQEFYSYVTTYGLFRGVFAADQIPDLGPGPAWIIVNTAISSTRGEHWLVIGVYNSLMIFFDSFGRPPTTFNTYISDFASRYSWYYYDVCFQDSETEVCGYYTIFVIVRIAEGYSHWDIKRELEECGNSDNYVEQQVKATYRKAVERSKLPSLFGSGICVLLYVLILSIAFYLIFNSTQMIRSKCNPRTYSDYAMYDDHMMDID</sequence>
<keyword evidence="1" id="KW-1133">Transmembrane helix</keyword>
<keyword evidence="3" id="KW-1185">Reference proteome</keyword>
<dbReference type="Proteomes" id="UP000499080">
    <property type="component" value="Unassembled WGS sequence"/>
</dbReference>
<dbReference type="EMBL" id="BGPR01015916">
    <property type="protein sequence ID" value="GBN71118.1"/>
    <property type="molecule type" value="Genomic_DNA"/>
</dbReference>
<comment type="caution">
    <text evidence="2">The sequence shown here is derived from an EMBL/GenBank/DDBJ whole genome shotgun (WGS) entry which is preliminary data.</text>
</comment>
<evidence type="ECO:0000313" key="2">
    <source>
        <dbReference type="EMBL" id="GBN71118.1"/>
    </source>
</evidence>
<dbReference type="AlphaFoldDB" id="A0A4Y2R5Z1"/>
<evidence type="ECO:0000313" key="3">
    <source>
        <dbReference type="Proteomes" id="UP000499080"/>
    </source>
</evidence>
<reference evidence="2 3" key="1">
    <citation type="journal article" date="2019" name="Sci. Rep.">
        <title>Orb-weaving spider Araneus ventricosus genome elucidates the spidroin gene catalogue.</title>
        <authorList>
            <person name="Kono N."/>
            <person name="Nakamura H."/>
            <person name="Ohtoshi R."/>
            <person name="Moran D.A.P."/>
            <person name="Shinohara A."/>
            <person name="Yoshida Y."/>
            <person name="Fujiwara M."/>
            <person name="Mori M."/>
            <person name="Tomita M."/>
            <person name="Arakawa K."/>
        </authorList>
    </citation>
    <scope>NUCLEOTIDE SEQUENCE [LARGE SCALE GENOMIC DNA]</scope>
</reference>